<accession>A0AAD4ZL63</accession>
<gene>
    <name evidence="2" type="ORF">L3X38_002910</name>
</gene>
<organism evidence="2 3">
    <name type="scientific">Prunus dulcis</name>
    <name type="common">Almond</name>
    <name type="synonym">Amygdalus dulcis</name>
    <dbReference type="NCBI Taxonomy" id="3755"/>
    <lineage>
        <taxon>Eukaryota</taxon>
        <taxon>Viridiplantae</taxon>
        <taxon>Streptophyta</taxon>
        <taxon>Embryophyta</taxon>
        <taxon>Tracheophyta</taxon>
        <taxon>Spermatophyta</taxon>
        <taxon>Magnoliopsida</taxon>
        <taxon>eudicotyledons</taxon>
        <taxon>Gunneridae</taxon>
        <taxon>Pentapetalae</taxon>
        <taxon>rosids</taxon>
        <taxon>fabids</taxon>
        <taxon>Rosales</taxon>
        <taxon>Rosaceae</taxon>
        <taxon>Amygdaloideae</taxon>
        <taxon>Amygdaleae</taxon>
        <taxon>Prunus</taxon>
    </lineage>
</organism>
<dbReference type="InterPro" id="IPR011043">
    <property type="entry name" value="Gal_Oxase/kelch_b-propeller"/>
</dbReference>
<name>A0AAD4ZL63_PRUDU</name>
<evidence type="ECO:0000313" key="2">
    <source>
        <dbReference type="EMBL" id="KAI5350019.1"/>
    </source>
</evidence>
<dbReference type="EMBL" id="JAJFAZ020000001">
    <property type="protein sequence ID" value="KAI5350019.1"/>
    <property type="molecule type" value="Genomic_DNA"/>
</dbReference>
<dbReference type="InterPro" id="IPR013187">
    <property type="entry name" value="F-box-assoc_dom_typ3"/>
</dbReference>
<feature type="domain" description="F-box associated beta-propeller type 3" evidence="1">
    <location>
        <begin position="62"/>
        <end position="190"/>
    </location>
</feature>
<sequence>MLVFNKLLIKMEENEYIEEESEGNNNALLVVSGYTIPEPAGHFLVYLDTDLSPNDAVFRLSTRVGRDCSTFIRGSCNGFIFYDIERFDGSHQLYLSNPITGESLTVPQPTKPCFKPILGFGFAPIAEVYKVVWIDENQDVNIFTVGSGIWREIGSLPCTPLRHTDFYLNGFLYWIARPRNTIFVSAFDVEESASKI</sequence>
<comment type="caution">
    <text evidence="2">The sequence shown here is derived from an EMBL/GenBank/DDBJ whole genome shotgun (WGS) entry which is preliminary data.</text>
</comment>
<evidence type="ECO:0000259" key="1">
    <source>
        <dbReference type="Pfam" id="PF08268"/>
    </source>
</evidence>
<dbReference type="PANTHER" id="PTHR31111:SF136">
    <property type="entry name" value="F-BOX ASSOCIATED DOMAIN-CONTAINING PROTEIN"/>
    <property type="match status" value="1"/>
</dbReference>
<dbReference type="InterPro" id="IPR017451">
    <property type="entry name" value="F-box-assoc_interact_dom"/>
</dbReference>
<dbReference type="AlphaFoldDB" id="A0AAD4ZL63"/>
<proteinExistence type="predicted"/>
<protein>
    <recommendedName>
        <fullName evidence="1">F-box associated beta-propeller type 3 domain-containing protein</fullName>
    </recommendedName>
</protein>
<evidence type="ECO:0000313" key="3">
    <source>
        <dbReference type="Proteomes" id="UP001054821"/>
    </source>
</evidence>
<keyword evidence="3" id="KW-1185">Reference proteome</keyword>
<dbReference type="Pfam" id="PF08268">
    <property type="entry name" value="FBA_3"/>
    <property type="match status" value="1"/>
</dbReference>
<dbReference type="Proteomes" id="UP001054821">
    <property type="component" value="Chromosome 1"/>
</dbReference>
<dbReference type="NCBIfam" id="TIGR01640">
    <property type="entry name" value="F_box_assoc_1"/>
    <property type="match status" value="1"/>
</dbReference>
<dbReference type="PANTHER" id="PTHR31111">
    <property type="entry name" value="BNAA05G37150D PROTEIN-RELATED"/>
    <property type="match status" value="1"/>
</dbReference>
<reference evidence="2 3" key="1">
    <citation type="journal article" date="2022" name="G3 (Bethesda)">
        <title>Whole-genome sequence and methylome profiling of the almond [Prunus dulcis (Mill.) D.A. Webb] cultivar 'Nonpareil'.</title>
        <authorList>
            <person name="D'Amico-Willman K.M."/>
            <person name="Ouma W.Z."/>
            <person name="Meulia T."/>
            <person name="Sideli G.M."/>
            <person name="Gradziel T.M."/>
            <person name="Fresnedo-Ramirez J."/>
        </authorList>
    </citation>
    <scope>NUCLEOTIDE SEQUENCE [LARGE SCALE GENOMIC DNA]</scope>
    <source>
        <strain evidence="2">Clone GOH B32 T37-40</strain>
    </source>
</reference>
<dbReference type="SUPFAM" id="SSF50965">
    <property type="entry name" value="Galactose oxidase, central domain"/>
    <property type="match status" value="1"/>
</dbReference>